<evidence type="ECO:0000313" key="3">
    <source>
        <dbReference type="EMBL" id="MCC2029228.1"/>
    </source>
</evidence>
<keyword evidence="4" id="KW-1185">Reference proteome</keyword>
<name>A0A9X1LP99_9MICO</name>
<dbReference type="Gene3D" id="3.60.40.10">
    <property type="entry name" value="PPM-type phosphatase domain"/>
    <property type="match status" value="1"/>
</dbReference>
<proteinExistence type="predicted"/>
<dbReference type="Proteomes" id="UP001139289">
    <property type="component" value="Unassembled WGS sequence"/>
</dbReference>
<dbReference type="PROSITE" id="PS51746">
    <property type="entry name" value="PPM_2"/>
    <property type="match status" value="1"/>
</dbReference>
<protein>
    <submittedName>
        <fullName evidence="3">Serine/threonine-protein phosphatase</fullName>
    </submittedName>
</protein>
<dbReference type="Pfam" id="PF13672">
    <property type="entry name" value="PP2C_2"/>
    <property type="match status" value="1"/>
</dbReference>
<dbReference type="CDD" id="cd00143">
    <property type="entry name" value="PP2Cc"/>
    <property type="match status" value="1"/>
</dbReference>
<evidence type="ECO:0000259" key="2">
    <source>
        <dbReference type="PROSITE" id="PS51746"/>
    </source>
</evidence>
<dbReference type="SMART" id="SM00332">
    <property type="entry name" value="PP2Cc"/>
    <property type="match status" value="1"/>
</dbReference>
<gene>
    <name evidence="3" type="ORF">KEC56_06825</name>
</gene>
<dbReference type="PANTHER" id="PTHR47992">
    <property type="entry name" value="PROTEIN PHOSPHATASE"/>
    <property type="match status" value="1"/>
</dbReference>
<dbReference type="SUPFAM" id="SSF81606">
    <property type="entry name" value="PP2C-like"/>
    <property type="match status" value="1"/>
</dbReference>
<feature type="compositionally biased region" description="Low complexity" evidence="1">
    <location>
        <begin position="264"/>
        <end position="283"/>
    </location>
</feature>
<dbReference type="SMART" id="SM00331">
    <property type="entry name" value="PP2C_SIG"/>
    <property type="match status" value="1"/>
</dbReference>
<dbReference type="GO" id="GO:0004722">
    <property type="term" value="F:protein serine/threonine phosphatase activity"/>
    <property type="evidence" value="ECO:0007669"/>
    <property type="project" value="InterPro"/>
</dbReference>
<evidence type="ECO:0000256" key="1">
    <source>
        <dbReference type="SAM" id="MobiDB-lite"/>
    </source>
</evidence>
<dbReference type="InterPro" id="IPR036457">
    <property type="entry name" value="PPM-type-like_dom_sf"/>
</dbReference>
<comment type="caution">
    <text evidence="3">The sequence shown here is derived from an EMBL/GenBank/DDBJ whole genome shotgun (WGS) entry which is preliminary data.</text>
</comment>
<accession>A0A9X1LP99</accession>
<dbReference type="RefSeq" id="WP_227530344.1">
    <property type="nucleotide sequence ID" value="NZ_JAGTTM010000002.1"/>
</dbReference>
<dbReference type="AlphaFoldDB" id="A0A9X1LP99"/>
<organism evidence="3 4">
    <name type="scientific">Microbacterium tenebrionis</name>
    <dbReference type="NCBI Taxonomy" id="2830665"/>
    <lineage>
        <taxon>Bacteria</taxon>
        <taxon>Bacillati</taxon>
        <taxon>Actinomycetota</taxon>
        <taxon>Actinomycetes</taxon>
        <taxon>Micrococcales</taxon>
        <taxon>Microbacteriaceae</taxon>
        <taxon>Microbacterium</taxon>
    </lineage>
</organism>
<dbReference type="InterPro" id="IPR001932">
    <property type="entry name" value="PPM-type_phosphatase-like_dom"/>
</dbReference>
<dbReference type="InterPro" id="IPR015655">
    <property type="entry name" value="PP2C"/>
</dbReference>
<feature type="region of interest" description="Disordered" evidence="1">
    <location>
        <begin position="259"/>
        <end position="283"/>
    </location>
</feature>
<reference evidence="3" key="1">
    <citation type="submission" date="2021-04" db="EMBL/GenBank/DDBJ databases">
        <title>Microbacterium tenobrionis sp. nov. and Microbacterium allomyrinae sp. nov., isolated from larvae of Tenobrio molitor and Allomyrina dichotoma, respectively.</title>
        <authorList>
            <person name="Lee S.D."/>
        </authorList>
    </citation>
    <scope>NUCLEOTIDE SEQUENCE</scope>
    <source>
        <strain evidence="3">YMB-B2</strain>
    </source>
</reference>
<dbReference type="EMBL" id="JAGTTM010000002">
    <property type="protein sequence ID" value="MCC2029228.1"/>
    <property type="molecule type" value="Genomic_DNA"/>
</dbReference>
<sequence length="283" mass="30135">MSETTTHTHSVAVADEDEITLTWAGATDTGRRRDNNQDAFLAEFPLFVVADGMGGHAGGEIASQSTIARLQDVVDSGSVTTDAIERALKDAVDDIAAHPDTTDEGTGTTLTGVFFDLADGDPRWVSLNIGDSRVYLFRDQRLVQVTTDHSVVQELISSGRLSPEEAEGHPYSNVITRAVGASELTPPDYLGIEVIDGDRFVVCSDGLTKELTDYGIQHFLRENEDPGAAVDAMLAAALENGGRDNVTLIVVKVARTGHDPEAETATSKIDTIDSSSTSDEAAE</sequence>
<feature type="domain" description="PPM-type phosphatase" evidence="2">
    <location>
        <begin position="22"/>
        <end position="253"/>
    </location>
</feature>
<evidence type="ECO:0000313" key="4">
    <source>
        <dbReference type="Proteomes" id="UP001139289"/>
    </source>
</evidence>